<gene>
    <name evidence="2" type="ORF">KIPB_012719</name>
</gene>
<evidence type="ECO:0000256" key="1">
    <source>
        <dbReference type="SAM" id="SignalP"/>
    </source>
</evidence>
<protein>
    <submittedName>
        <fullName evidence="2">Uncharacterized protein</fullName>
    </submittedName>
</protein>
<dbReference type="EMBL" id="BDIP01005730">
    <property type="protein sequence ID" value="GCA63968.1"/>
    <property type="molecule type" value="Genomic_DNA"/>
</dbReference>
<feature type="chain" id="PRO_5017241924" evidence="1">
    <location>
        <begin position="21"/>
        <end position="30"/>
    </location>
</feature>
<reference evidence="2 3" key="1">
    <citation type="journal article" date="2018" name="PLoS ONE">
        <title>The draft genome of Kipferlia bialata reveals reductive genome evolution in fornicate parasites.</title>
        <authorList>
            <person name="Tanifuji G."/>
            <person name="Takabayashi S."/>
            <person name="Kume K."/>
            <person name="Takagi M."/>
            <person name="Nakayama T."/>
            <person name="Kamikawa R."/>
            <person name="Inagaki Y."/>
            <person name="Hashimoto T."/>
        </authorList>
    </citation>
    <scope>NUCLEOTIDE SEQUENCE [LARGE SCALE GENOMIC DNA]</scope>
    <source>
        <strain evidence="2">NY0173</strain>
    </source>
</reference>
<dbReference type="Proteomes" id="UP000265618">
    <property type="component" value="Unassembled WGS sequence"/>
</dbReference>
<evidence type="ECO:0000313" key="3">
    <source>
        <dbReference type="Proteomes" id="UP000265618"/>
    </source>
</evidence>
<keyword evidence="3" id="KW-1185">Reference proteome</keyword>
<evidence type="ECO:0000313" key="2">
    <source>
        <dbReference type="EMBL" id="GCA63968.1"/>
    </source>
</evidence>
<sequence length="30" mass="3004">MRCGVWGVAVLLALCLSVSAGSVAKEVGNL</sequence>
<dbReference type="AlphaFoldDB" id="A0A391NXY6"/>
<organism evidence="2 3">
    <name type="scientific">Kipferlia bialata</name>
    <dbReference type="NCBI Taxonomy" id="797122"/>
    <lineage>
        <taxon>Eukaryota</taxon>
        <taxon>Metamonada</taxon>
        <taxon>Carpediemonas-like organisms</taxon>
        <taxon>Kipferlia</taxon>
    </lineage>
</organism>
<proteinExistence type="predicted"/>
<comment type="caution">
    <text evidence="2">The sequence shown here is derived from an EMBL/GenBank/DDBJ whole genome shotgun (WGS) entry which is preliminary data.</text>
</comment>
<keyword evidence="1" id="KW-0732">Signal</keyword>
<accession>A0A391NXY6</accession>
<feature type="signal peptide" evidence="1">
    <location>
        <begin position="1"/>
        <end position="20"/>
    </location>
</feature>
<feature type="non-terminal residue" evidence="2">
    <location>
        <position position="30"/>
    </location>
</feature>
<name>A0A391NXY6_9EUKA</name>